<evidence type="ECO:0000256" key="4">
    <source>
        <dbReference type="ARBA" id="ARBA00022729"/>
    </source>
</evidence>
<dbReference type="GO" id="GO:0030313">
    <property type="term" value="C:cell envelope"/>
    <property type="evidence" value="ECO:0007669"/>
    <property type="project" value="UniProtKB-SubCell"/>
</dbReference>
<evidence type="ECO:0000256" key="7">
    <source>
        <dbReference type="PROSITE-ProRule" id="PRU00433"/>
    </source>
</evidence>
<evidence type="ECO:0000259" key="8">
    <source>
        <dbReference type="PROSITE" id="PS51007"/>
    </source>
</evidence>
<evidence type="ECO:0000256" key="1">
    <source>
        <dbReference type="ARBA" id="ARBA00004196"/>
    </source>
</evidence>
<comment type="subcellular location">
    <subcellularLocation>
        <location evidence="1">Cell envelope</location>
    </subcellularLocation>
</comment>
<keyword evidence="9" id="KW-0575">Peroxidase</keyword>
<dbReference type="PANTHER" id="PTHR30600:SF10">
    <property type="entry name" value="BLL6722 PROTEIN"/>
    <property type="match status" value="1"/>
</dbReference>
<dbReference type="GO" id="GO:0046872">
    <property type="term" value="F:metal ion binding"/>
    <property type="evidence" value="ECO:0007669"/>
    <property type="project" value="UniProtKB-KW"/>
</dbReference>
<protein>
    <submittedName>
        <fullName evidence="9">Cytochrome-c peroxidase</fullName>
    </submittedName>
</protein>
<evidence type="ECO:0000256" key="3">
    <source>
        <dbReference type="ARBA" id="ARBA00022723"/>
    </source>
</evidence>
<dbReference type="EMBL" id="VTRU01000005">
    <property type="protein sequence ID" value="TZF93531.1"/>
    <property type="molecule type" value="Genomic_DNA"/>
</dbReference>
<dbReference type="GO" id="GO:0004130">
    <property type="term" value="F:cytochrome-c peroxidase activity"/>
    <property type="evidence" value="ECO:0007669"/>
    <property type="project" value="TreeGrafter"/>
</dbReference>
<keyword evidence="2 7" id="KW-0349">Heme</keyword>
<dbReference type="GO" id="GO:0009055">
    <property type="term" value="F:electron transfer activity"/>
    <property type="evidence" value="ECO:0007669"/>
    <property type="project" value="InterPro"/>
</dbReference>
<keyword evidence="10" id="KW-1185">Reference proteome</keyword>
<dbReference type="Proteomes" id="UP000323884">
    <property type="component" value="Unassembled WGS sequence"/>
</dbReference>
<dbReference type="Gene3D" id="1.10.760.10">
    <property type="entry name" value="Cytochrome c-like domain"/>
    <property type="match status" value="2"/>
</dbReference>
<dbReference type="PROSITE" id="PS51257">
    <property type="entry name" value="PROKAR_LIPOPROTEIN"/>
    <property type="match status" value="1"/>
</dbReference>
<evidence type="ECO:0000256" key="6">
    <source>
        <dbReference type="ARBA" id="ARBA00023004"/>
    </source>
</evidence>
<sequence>MRNKKLFLMPFIMLGIVSCQNDALYDPISETDPEVSALSHYKRSSALTATFGNNIDLNNLANYSDQEIPSYIIQDNAPFLNPITDAGATLGRVLFYDKNLSSNNTVSCASCHKQELAFGDNSIASQGVNGQTGRHSMRLVNTKFSLESRFFWDERASSLETQTTMPIKDHIEMGFSGSNGDLSVNDLITRLKGLPYYQELFTKAYGSSDITERKMQNALAQFVRSITSFDSKYDQGRAKSFSDFSSFSNFTAEENLGKKLFLEIPVLSLLVGGDRIAGGLGCAGCHGAPEFSIAPISSNNGVINIINSNGIDINVTKSPSLRDLVNSNGVSNGPMMHSGLITTLEGVVDHYNKVPKSSKNPKLDIRLALANNLRVTEKEKKALVAFLKTLSGKNIYTDKKWSNPFINQ</sequence>
<dbReference type="PANTHER" id="PTHR30600">
    <property type="entry name" value="CYTOCHROME C PEROXIDASE-RELATED"/>
    <property type="match status" value="1"/>
</dbReference>
<evidence type="ECO:0000313" key="10">
    <source>
        <dbReference type="Proteomes" id="UP000323884"/>
    </source>
</evidence>
<evidence type="ECO:0000256" key="5">
    <source>
        <dbReference type="ARBA" id="ARBA00023002"/>
    </source>
</evidence>
<keyword evidence="3 7" id="KW-0479">Metal-binding</keyword>
<evidence type="ECO:0000256" key="2">
    <source>
        <dbReference type="ARBA" id="ARBA00022617"/>
    </source>
</evidence>
<evidence type="ECO:0000313" key="9">
    <source>
        <dbReference type="EMBL" id="TZF93531.1"/>
    </source>
</evidence>
<name>A0A5D8ZF59_9FLAO</name>
<dbReference type="InterPro" id="IPR009056">
    <property type="entry name" value="Cyt_c-like_dom"/>
</dbReference>
<dbReference type="InterPro" id="IPR036909">
    <property type="entry name" value="Cyt_c-like_dom_sf"/>
</dbReference>
<organism evidence="9 10">
    <name type="scientific">Chryseobacterium panacisoli</name>
    <dbReference type="NCBI Taxonomy" id="1807141"/>
    <lineage>
        <taxon>Bacteria</taxon>
        <taxon>Pseudomonadati</taxon>
        <taxon>Bacteroidota</taxon>
        <taxon>Flavobacteriia</taxon>
        <taxon>Flavobacteriales</taxon>
        <taxon>Weeksellaceae</taxon>
        <taxon>Chryseobacterium group</taxon>
        <taxon>Chryseobacterium</taxon>
    </lineage>
</organism>
<keyword evidence="6 7" id="KW-0408">Iron</keyword>
<feature type="domain" description="Cytochrome c" evidence="8">
    <location>
        <begin position="86"/>
        <end position="195"/>
    </location>
</feature>
<feature type="domain" description="Cytochrome c" evidence="8">
    <location>
        <begin position="252"/>
        <end position="391"/>
    </location>
</feature>
<keyword evidence="4" id="KW-0732">Signal</keyword>
<dbReference type="RefSeq" id="WP_149388631.1">
    <property type="nucleotide sequence ID" value="NZ_VTRU01000005.1"/>
</dbReference>
<dbReference type="InterPro" id="IPR004852">
    <property type="entry name" value="Di-haem_cyt_c_peroxidsae"/>
</dbReference>
<dbReference type="OrthoDB" id="9805202at2"/>
<dbReference type="GO" id="GO:0020037">
    <property type="term" value="F:heme binding"/>
    <property type="evidence" value="ECO:0007669"/>
    <property type="project" value="InterPro"/>
</dbReference>
<dbReference type="InterPro" id="IPR051395">
    <property type="entry name" value="Cytochrome_c_Peroxidase/MauG"/>
</dbReference>
<dbReference type="PROSITE" id="PS51007">
    <property type="entry name" value="CYTC"/>
    <property type="match status" value="2"/>
</dbReference>
<keyword evidence="5" id="KW-0560">Oxidoreductase</keyword>
<accession>A0A5D8ZF59</accession>
<reference evidence="9 10" key="1">
    <citation type="submission" date="2019-08" db="EMBL/GenBank/DDBJ databases">
        <title>Draft genome sequence of Chryseobacterium sp. Gsoil 183.</title>
        <authorList>
            <person name="Im W.-T."/>
        </authorList>
    </citation>
    <scope>NUCLEOTIDE SEQUENCE [LARGE SCALE GENOMIC DNA]</scope>
    <source>
        <strain evidence="9 10">Gsoil 183</strain>
    </source>
</reference>
<comment type="caution">
    <text evidence="9">The sequence shown here is derived from an EMBL/GenBank/DDBJ whole genome shotgun (WGS) entry which is preliminary data.</text>
</comment>
<proteinExistence type="predicted"/>
<dbReference type="AlphaFoldDB" id="A0A5D8ZF59"/>
<gene>
    <name evidence="9" type="ORF">FW781_17710</name>
</gene>
<dbReference type="Pfam" id="PF03150">
    <property type="entry name" value="CCP_MauG"/>
    <property type="match status" value="1"/>
</dbReference>
<dbReference type="SUPFAM" id="SSF46626">
    <property type="entry name" value="Cytochrome c"/>
    <property type="match status" value="2"/>
</dbReference>